<evidence type="ECO:0000313" key="2">
    <source>
        <dbReference type="EMBL" id="QDS92389.1"/>
    </source>
</evidence>
<proteinExistence type="predicted"/>
<dbReference type="KEGG" id="rml:FF011L_11320"/>
<dbReference type="Gene3D" id="2.160.20.10">
    <property type="entry name" value="Single-stranded right-handed beta-helix, Pectin lyase-like"/>
    <property type="match status" value="1"/>
</dbReference>
<dbReference type="RefSeq" id="WP_145350648.1">
    <property type="nucleotide sequence ID" value="NZ_CP036262.1"/>
</dbReference>
<keyword evidence="3" id="KW-1185">Reference proteome</keyword>
<organism evidence="2 3">
    <name type="scientific">Roseimaritima multifibrata</name>
    <dbReference type="NCBI Taxonomy" id="1930274"/>
    <lineage>
        <taxon>Bacteria</taxon>
        <taxon>Pseudomonadati</taxon>
        <taxon>Planctomycetota</taxon>
        <taxon>Planctomycetia</taxon>
        <taxon>Pirellulales</taxon>
        <taxon>Pirellulaceae</taxon>
        <taxon>Roseimaritima</taxon>
    </lineage>
</organism>
<evidence type="ECO:0000313" key="3">
    <source>
        <dbReference type="Proteomes" id="UP000320672"/>
    </source>
</evidence>
<name>A0A517MBX2_9BACT</name>
<dbReference type="InterPro" id="IPR006626">
    <property type="entry name" value="PbH1"/>
</dbReference>
<dbReference type="EMBL" id="CP036262">
    <property type="protein sequence ID" value="QDS92389.1"/>
    <property type="molecule type" value="Genomic_DNA"/>
</dbReference>
<sequence length="332" mass="35827">MMFAIWPLLAFRRLRRTNAWPAFRPLVLVFVLLSGGSFALLDPNNPQAFADDLVIDNVRGSDYQNDRGYAPGPATHGPYRTIARALAAAGPGDRIVLTKTDQPYRECVSLNGDKLSGTSTEPLVLIGNGATLDGSEATNPIGWRTVPQEKGLWEYVDTPPGFGLLLSSSETLAQWKPKTEQGNLSLIGPNTWTRQQGRFLFRPAPGKGPRDYHLQMTVLTTGITLYNIQHVEIQDLTIRGFRIDGINAIDRATNIKLTNVTVIDNGRSGISVGGASRVVVDSSHVNDNGIAQLRTEGNGVLELGRVIVDPATAPAIANDGGRVVGRTTPPAK</sequence>
<dbReference type="SUPFAM" id="SSF51126">
    <property type="entry name" value="Pectin lyase-like"/>
    <property type="match status" value="1"/>
</dbReference>
<feature type="domain" description="Right handed beta helix" evidence="1">
    <location>
        <begin position="222"/>
        <end position="293"/>
    </location>
</feature>
<dbReference type="InterPro" id="IPR039448">
    <property type="entry name" value="Beta_helix"/>
</dbReference>
<accession>A0A517MBX2</accession>
<dbReference type="InterPro" id="IPR011050">
    <property type="entry name" value="Pectin_lyase_fold/virulence"/>
</dbReference>
<dbReference type="Proteomes" id="UP000320672">
    <property type="component" value="Chromosome"/>
</dbReference>
<protein>
    <recommendedName>
        <fullName evidence="1">Right handed beta helix domain-containing protein</fullName>
    </recommendedName>
</protein>
<evidence type="ECO:0000259" key="1">
    <source>
        <dbReference type="Pfam" id="PF13229"/>
    </source>
</evidence>
<gene>
    <name evidence="2" type="ORF">FF011L_11320</name>
</gene>
<dbReference type="OrthoDB" id="288665at2"/>
<dbReference type="Pfam" id="PF13229">
    <property type="entry name" value="Beta_helix"/>
    <property type="match status" value="1"/>
</dbReference>
<dbReference type="InterPro" id="IPR012334">
    <property type="entry name" value="Pectin_lyas_fold"/>
</dbReference>
<reference evidence="2 3" key="1">
    <citation type="submission" date="2019-02" db="EMBL/GenBank/DDBJ databases">
        <title>Deep-cultivation of Planctomycetes and their phenomic and genomic characterization uncovers novel biology.</title>
        <authorList>
            <person name="Wiegand S."/>
            <person name="Jogler M."/>
            <person name="Boedeker C."/>
            <person name="Pinto D."/>
            <person name="Vollmers J."/>
            <person name="Rivas-Marin E."/>
            <person name="Kohn T."/>
            <person name="Peeters S.H."/>
            <person name="Heuer A."/>
            <person name="Rast P."/>
            <person name="Oberbeckmann S."/>
            <person name="Bunk B."/>
            <person name="Jeske O."/>
            <person name="Meyerdierks A."/>
            <person name="Storesund J.E."/>
            <person name="Kallscheuer N."/>
            <person name="Luecker S."/>
            <person name="Lage O.M."/>
            <person name="Pohl T."/>
            <person name="Merkel B.J."/>
            <person name="Hornburger P."/>
            <person name="Mueller R.-W."/>
            <person name="Bruemmer F."/>
            <person name="Labrenz M."/>
            <person name="Spormann A.M."/>
            <person name="Op den Camp H."/>
            <person name="Overmann J."/>
            <person name="Amann R."/>
            <person name="Jetten M.S.M."/>
            <person name="Mascher T."/>
            <person name="Medema M.H."/>
            <person name="Devos D.P."/>
            <person name="Kaster A.-K."/>
            <person name="Ovreas L."/>
            <person name="Rohde M."/>
            <person name="Galperin M.Y."/>
            <person name="Jogler C."/>
        </authorList>
    </citation>
    <scope>NUCLEOTIDE SEQUENCE [LARGE SCALE GENOMIC DNA]</scope>
    <source>
        <strain evidence="2 3">FF011L</strain>
    </source>
</reference>
<dbReference type="SMART" id="SM00710">
    <property type="entry name" value="PbH1"/>
    <property type="match status" value="2"/>
</dbReference>
<dbReference type="AlphaFoldDB" id="A0A517MBX2"/>